<dbReference type="GO" id="GO:1904680">
    <property type="term" value="F:peptide transmembrane transporter activity"/>
    <property type="evidence" value="ECO:0007669"/>
    <property type="project" value="TreeGrafter"/>
</dbReference>
<evidence type="ECO:0000313" key="7">
    <source>
        <dbReference type="Proteomes" id="UP000276301"/>
    </source>
</evidence>
<dbReference type="GO" id="GO:0042597">
    <property type="term" value="C:periplasmic space"/>
    <property type="evidence" value="ECO:0007669"/>
    <property type="project" value="UniProtKB-ARBA"/>
</dbReference>
<dbReference type="EMBL" id="RCHT01000008">
    <property type="protein sequence ID" value="RLL11575.1"/>
    <property type="molecule type" value="Genomic_DNA"/>
</dbReference>
<dbReference type="Gene3D" id="3.90.76.10">
    <property type="entry name" value="Dipeptide-binding Protein, Domain 1"/>
    <property type="match status" value="1"/>
</dbReference>
<comment type="caution">
    <text evidence="6">The sequence shown here is derived from an EMBL/GenBank/DDBJ whole genome shotgun (WGS) entry which is preliminary data.</text>
</comment>
<sequence>MKRLLSLALVVMLVLSLFTACGGDSAGTNPGGEAAPAAPSGEKDSVIVAMNADPTGFDPQVTLDATAMMVMYNIYDTLVESDGACSSDIRPGLAESWDISDDNMVYTFHLKSGVKFHNGEPFTAADAKFTIERAMVEPATASYCASIDKVDAPDDSTLVVTLKVPFANFLMNLGGSFFGVVNEKAVTESGEDYGRNPVGTGPYKFVSWSSGDNVVLAYNEDYHGEAPAIKNVTYRVLPDTSTALVALQNGEIDALPNSAPIDAPTIEADPNLNLYSAPGATIAYIGFNTQAAPFDNEKVRQAVKYAINKEEVFMGAQDGDGVLANSPLNEVMDGYNPDDPVMNPYDLEKAKALMTEAGYADGFSCSIKLAAGQNREKVAQVVQAQLKEIGITASIETLEKGTYFEQMAVGNYEVYVGGLNWPDADDMLTYLFASDGPFNWGSVYSNPTIDELLVKARQENDAAKRSEMYQQIVKITDEDANKIPLYFPNQYFAAKNSLKGVRVIDNCYYPVASWSWE</sequence>
<dbReference type="Proteomes" id="UP000276301">
    <property type="component" value="Unassembled WGS sequence"/>
</dbReference>
<dbReference type="GO" id="GO:0043190">
    <property type="term" value="C:ATP-binding cassette (ABC) transporter complex"/>
    <property type="evidence" value="ECO:0007669"/>
    <property type="project" value="InterPro"/>
</dbReference>
<dbReference type="Pfam" id="PF00496">
    <property type="entry name" value="SBP_bac_5"/>
    <property type="match status" value="1"/>
</dbReference>
<feature type="chain" id="PRO_5039523509" evidence="4">
    <location>
        <begin position="23"/>
        <end position="517"/>
    </location>
</feature>
<evidence type="ECO:0000259" key="5">
    <source>
        <dbReference type="Pfam" id="PF00496"/>
    </source>
</evidence>
<dbReference type="PROSITE" id="PS51257">
    <property type="entry name" value="PROKAR_LIPOPROTEIN"/>
    <property type="match status" value="1"/>
</dbReference>
<evidence type="ECO:0000256" key="3">
    <source>
        <dbReference type="ARBA" id="ARBA00022729"/>
    </source>
</evidence>
<feature type="signal peptide" evidence="4">
    <location>
        <begin position="1"/>
        <end position="22"/>
    </location>
</feature>
<feature type="domain" description="Solute-binding protein family 5" evidence="5">
    <location>
        <begin position="89"/>
        <end position="436"/>
    </location>
</feature>
<dbReference type="SUPFAM" id="SSF53850">
    <property type="entry name" value="Periplasmic binding protein-like II"/>
    <property type="match status" value="1"/>
</dbReference>
<keyword evidence="7" id="KW-1185">Reference proteome</keyword>
<protein>
    <submittedName>
        <fullName evidence="6">ABC transporter substrate-binding protein</fullName>
    </submittedName>
</protein>
<evidence type="ECO:0000256" key="4">
    <source>
        <dbReference type="SAM" id="SignalP"/>
    </source>
</evidence>
<dbReference type="InterPro" id="IPR039424">
    <property type="entry name" value="SBP_5"/>
</dbReference>
<accession>A0A498D0Z8</accession>
<comment type="similarity">
    <text evidence="1">Belongs to the bacterial solute-binding protein 5 family.</text>
</comment>
<name>A0A498D0Z8_9FIRM</name>
<dbReference type="InterPro" id="IPR030678">
    <property type="entry name" value="Peptide/Ni-bd"/>
</dbReference>
<evidence type="ECO:0000313" key="6">
    <source>
        <dbReference type="EMBL" id="RLL11575.1"/>
    </source>
</evidence>
<dbReference type="Gene3D" id="3.10.105.10">
    <property type="entry name" value="Dipeptide-binding Protein, Domain 3"/>
    <property type="match status" value="1"/>
</dbReference>
<proteinExistence type="inferred from homology"/>
<dbReference type="CDD" id="cd00995">
    <property type="entry name" value="PBP2_NikA_DppA_OppA_like"/>
    <property type="match status" value="1"/>
</dbReference>
<dbReference type="Gene3D" id="3.40.190.10">
    <property type="entry name" value="Periplasmic binding protein-like II"/>
    <property type="match status" value="1"/>
</dbReference>
<dbReference type="PANTHER" id="PTHR30290:SF9">
    <property type="entry name" value="OLIGOPEPTIDE-BINDING PROTEIN APPA"/>
    <property type="match status" value="1"/>
</dbReference>
<keyword evidence="2" id="KW-0813">Transport</keyword>
<evidence type="ECO:0000256" key="2">
    <source>
        <dbReference type="ARBA" id="ARBA00022448"/>
    </source>
</evidence>
<reference evidence="6 7" key="1">
    <citation type="submission" date="2018-10" db="EMBL/GenBank/DDBJ databases">
        <title>Anaerotruncus faecis sp. nov., isolated from human feces.</title>
        <authorList>
            <person name="Wang Y.-J."/>
        </authorList>
    </citation>
    <scope>NUCLEOTIDE SEQUENCE [LARGE SCALE GENOMIC DNA]</scope>
    <source>
        <strain evidence="6 7">22A2-44</strain>
    </source>
</reference>
<dbReference type="PIRSF" id="PIRSF002741">
    <property type="entry name" value="MppA"/>
    <property type="match status" value="1"/>
</dbReference>
<gene>
    <name evidence="6" type="ORF">D4A47_06645</name>
</gene>
<keyword evidence="3 4" id="KW-0732">Signal</keyword>
<dbReference type="RefSeq" id="WP_101552962.1">
    <property type="nucleotide sequence ID" value="NZ_DBFBJK010000303.1"/>
</dbReference>
<dbReference type="GO" id="GO:0015833">
    <property type="term" value="P:peptide transport"/>
    <property type="evidence" value="ECO:0007669"/>
    <property type="project" value="TreeGrafter"/>
</dbReference>
<dbReference type="InterPro" id="IPR000914">
    <property type="entry name" value="SBP_5_dom"/>
</dbReference>
<organism evidence="6 7">
    <name type="scientific">Anaerotruncus massiliensis</name>
    <name type="common">ex Liu et al. 2021</name>
    <dbReference type="NCBI Taxonomy" id="2321404"/>
    <lineage>
        <taxon>Bacteria</taxon>
        <taxon>Bacillati</taxon>
        <taxon>Bacillota</taxon>
        <taxon>Clostridia</taxon>
        <taxon>Eubacteriales</taxon>
        <taxon>Oscillospiraceae</taxon>
        <taxon>Anaerotruncus</taxon>
    </lineage>
</organism>
<evidence type="ECO:0000256" key="1">
    <source>
        <dbReference type="ARBA" id="ARBA00005695"/>
    </source>
</evidence>
<dbReference type="PANTHER" id="PTHR30290">
    <property type="entry name" value="PERIPLASMIC BINDING COMPONENT OF ABC TRANSPORTER"/>
    <property type="match status" value="1"/>
</dbReference>
<dbReference type="AlphaFoldDB" id="A0A498D0Z8"/>